<evidence type="ECO:0000313" key="2">
    <source>
        <dbReference type="Proteomes" id="UP000692954"/>
    </source>
</evidence>
<accession>A0A8S1NCH9</accession>
<proteinExistence type="predicted"/>
<dbReference type="Proteomes" id="UP000692954">
    <property type="component" value="Unassembled WGS sequence"/>
</dbReference>
<dbReference type="OrthoDB" id="407410at2759"/>
<evidence type="ECO:0000313" key="1">
    <source>
        <dbReference type="EMBL" id="CAD8090727.1"/>
    </source>
</evidence>
<keyword evidence="2" id="KW-1185">Reference proteome</keyword>
<reference evidence="1" key="1">
    <citation type="submission" date="2021-01" db="EMBL/GenBank/DDBJ databases">
        <authorList>
            <consortium name="Genoscope - CEA"/>
            <person name="William W."/>
        </authorList>
    </citation>
    <scope>NUCLEOTIDE SEQUENCE</scope>
</reference>
<dbReference type="EMBL" id="CAJJDN010000056">
    <property type="protein sequence ID" value="CAD8090727.1"/>
    <property type="molecule type" value="Genomic_DNA"/>
</dbReference>
<gene>
    <name evidence="1" type="ORF">PSON_ATCC_30995.1.T0560160</name>
</gene>
<sequence length="110" mass="13346">MYQLWYIVSGFVGYLLYDGISKIIKEFLIQSLEVVKLKLRSLKQWLKQLHLHLFMVLLMYQLHQQLNLIQEGYKKQFFILFSFSVVLEFFDYQNIYVSAQNTSYVFLMKL</sequence>
<organism evidence="1 2">
    <name type="scientific">Paramecium sonneborni</name>
    <dbReference type="NCBI Taxonomy" id="65129"/>
    <lineage>
        <taxon>Eukaryota</taxon>
        <taxon>Sar</taxon>
        <taxon>Alveolata</taxon>
        <taxon>Ciliophora</taxon>
        <taxon>Intramacronucleata</taxon>
        <taxon>Oligohymenophorea</taxon>
        <taxon>Peniculida</taxon>
        <taxon>Parameciidae</taxon>
        <taxon>Paramecium</taxon>
    </lineage>
</organism>
<protein>
    <submittedName>
        <fullName evidence="1">Uncharacterized protein</fullName>
    </submittedName>
</protein>
<name>A0A8S1NCH9_9CILI</name>
<comment type="caution">
    <text evidence="1">The sequence shown here is derived from an EMBL/GenBank/DDBJ whole genome shotgun (WGS) entry which is preliminary data.</text>
</comment>
<dbReference type="AlphaFoldDB" id="A0A8S1NCH9"/>